<dbReference type="AlphaFoldDB" id="A0AAD6XMD9"/>
<protein>
    <submittedName>
        <fullName evidence="2">Uncharacterized protein</fullName>
    </submittedName>
</protein>
<feature type="region of interest" description="Disordered" evidence="1">
    <location>
        <begin position="1"/>
        <end position="29"/>
    </location>
</feature>
<dbReference type="Proteomes" id="UP001222325">
    <property type="component" value="Unassembled WGS sequence"/>
</dbReference>
<feature type="region of interest" description="Disordered" evidence="1">
    <location>
        <begin position="302"/>
        <end position="321"/>
    </location>
</feature>
<name>A0AAD6XMD9_9AGAR</name>
<evidence type="ECO:0000256" key="1">
    <source>
        <dbReference type="SAM" id="MobiDB-lite"/>
    </source>
</evidence>
<evidence type="ECO:0000313" key="2">
    <source>
        <dbReference type="EMBL" id="KAJ7075377.1"/>
    </source>
</evidence>
<proteinExistence type="predicted"/>
<gene>
    <name evidence="2" type="ORF">B0H15DRAFT_1027107</name>
</gene>
<dbReference type="EMBL" id="JARJCN010000097">
    <property type="protein sequence ID" value="KAJ7075377.1"/>
    <property type="molecule type" value="Genomic_DNA"/>
</dbReference>
<reference evidence="2" key="1">
    <citation type="submission" date="2023-03" db="EMBL/GenBank/DDBJ databases">
        <title>Massive genome expansion in bonnet fungi (Mycena s.s.) driven by repeated elements and novel gene families across ecological guilds.</title>
        <authorList>
            <consortium name="Lawrence Berkeley National Laboratory"/>
            <person name="Harder C.B."/>
            <person name="Miyauchi S."/>
            <person name="Viragh M."/>
            <person name="Kuo A."/>
            <person name="Thoen E."/>
            <person name="Andreopoulos B."/>
            <person name="Lu D."/>
            <person name="Skrede I."/>
            <person name="Drula E."/>
            <person name="Henrissat B."/>
            <person name="Morin E."/>
            <person name="Kohler A."/>
            <person name="Barry K."/>
            <person name="LaButti K."/>
            <person name="Morin E."/>
            <person name="Salamov A."/>
            <person name="Lipzen A."/>
            <person name="Mereny Z."/>
            <person name="Hegedus B."/>
            <person name="Baldrian P."/>
            <person name="Stursova M."/>
            <person name="Weitz H."/>
            <person name="Taylor A."/>
            <person name="Grigoriev I.V."/>
            <person name="Nagy L.G."/>
            <person name="Martin F."/>
            <person name="Kauserud H."/>
        </authorList>
    </citation>
    <scope>NUCLEOTIDE SEQUENCE</scope>
    <source>
        <strain evidence="2">CBHHK173m</strain>
    </source>
</reference>
<feature type="compositionally biased region" description="Basic residues" evidence="1">
    <location>
        <begin position="403"/>
        <end position="412"/>
    </location>
</feature>
<feature type="region of interest" description="Disordered" evidence="1">
    <location>
        <begin position="335"/>
        <end position="431"/>
    </location>
</feature>
<accession>A0AAD6XMD9</accession>
<comment type="caution">
    <text evidence="2">The sequence shown here is derived from an EMBL/GenBank/DDBJ whole genome shotgun (WGS) entry which is preliminary data.</text>
</comment>
<organism evidence="2 3">
    <name type="scientific">Mycena belliarum</name>
    <dbReference type="NCBI Taxonomy" id="1033014"/>
    <lineage>
        <taxon>Eukaryota</taxon>
        <taxon>Fungi</taxon>
        <taxon>Dikarya</taxon>
        <taxon>Basidiomycota</taxon>
        <taxon>Agaricomycotina</taxon>
        <taxon>Agaricomycetes</taxon>
        <taxon>Agaricomycetidae</taxon>
        <taxon>Agaricales</taxon>
        <taxon>Marasmiineae</taxon>
        <taxon>Mycenaceae</taxon>
        <taxon>Mycena</taxon>
    </lineage>
</organism>
<sequence>MVTDCVSGTDVDDTPPPIPTTDDTLPHTASCSSTGIALLRARDVPAARPAIIDQGGATRTWQSRSARPMDVVSRERIRGARRTHRSPASLDVPGTGWNSVVPSLTRPSVGLVPPTHVLLELALRRHSTDTIPSARRPRVIAPARADCASLMHAAAIPTRVSCARRLTNVPSSATTPPQPCLPAVGGPLTAIALASPPAYPPLLAARAPEMRRPAPALALDGASPTHDAALSYTLAPSPPRAPSYGAVRAPPQAPIWRAACAPPPVSFRPPDRELAGSRFRTTRKTARPPPLAWISALDARARNSSRERRAATHPPAPLAPPAMSRRFHAVRAPISNAPTARHPPTAQAAPSRVGAPSREGLVSRIPPIRAPESKSESVRHALQRARSSDTAGRLLRPLARPRCPPRRSHAARARISNAQSAAGRSPAAGTA</sequence>
<keyword evidence="3" id="KW-1185">Reference proteome</keyword>
<evidence type="ECO:0000313" key="3">
    <source>
        <dbReference type="Proteomes" id="UP001222325"/>
    </source>
</evidence>